<dbReference type="EMBL" id="HG725887">
    <property type="protein sequence ID" value="CDJ70203.1"/>
    <property type="molecule type" value="Genomic_DNA"/>
</dbReference>
<reference evidence="2" key="2">
    <citation type="submission" date="2013-10" db="EMBL/GenBank/DDBJ databases">
        <authorList>
            <person name="Aslett M."/>
        </authorList>
    </citation>
    <scope>NUCLEOTIDE SEQUENCE [LARGE SCALE GENOMIC DNA]</scope>
    <source>
        <strain evidence="2">Houghton</strain>
    </source>
</reference>
<dbReference type="VEuPathDB" id="ToxoDB:ENH_00080000"/>
<evidence type="ECO:0000313" key="3">
    <source>
        <dbReference type="Proteomes" id="UP000030754"/>
    </source>
</evidence>
<evidence type="ECO:0000313" key="2">
    <source>
        <dbReference type="EMBL" id="CDJ70203.1"/>
    </source>
</evidence>
<dbReference type="RefSeq" id="XP_013438669.1">
    <property type="nucleotide sequence ID" value="XM_013583215.1"/>
</dbReference>
<reference evidence="2" key="1">
    <citation type="submission" date="2013-10" db="EMBL/GenBank/DDBJ databases">
        <title>Genomic analysis of the causative agents of coccidiosis in chickens.</title>
        <authorList>
            <person name="Reid A.J."/>
            <person name="Blake D."/>
            <person name="Billington K."/>
            <person name="Browne H."/>
            <person name="Dunn M."/>
            <person name="Hung S."/>
            <person name="Kawahara F."/>
            <person name="Miranda-Saavedra D."/>
            <person name="Mourier T."/>
            <person name="Nagra H."/>
            <person name="Otto T.D."/>
            <person name="Rawlings N."/>
            <person name="Sanchez A."/>
            <person name="Sanders M."/>
            <person name="Subramaniam C."/>
            <person name="Tay Y."/>
            <person name="Dear P."/>
            <person name="Doerig C."/>
            <person name="Gruber A."/>
            <person name="Parkinson J."/>
            <person name="Shirley M."/>
            <person name="Wan K.L."/>
            <person name="Berriman M."/>
            <person name="Tomley F."/>
            <person name="Pain A."/>
        </authorList>
    </citation>
    <scope>NUCLEOTIDE SEQUENCE [LARGE SCALE GENOMIC DNA]</scope>
    <source>
        <strain evidence="2">Houghton</strain>
    </source>
</reference>
<name>U6N158_9EIME</name>
<dbReference type="Proteomes" id="UP000030754">
    <property type="component" value="Unassembled WGS sequence"/>
</dbReference>
<dbReference type="AlphaFoldDB" id="U6N158"/>
<dbReference type="InterPro" id="IPR041588">
    <property type="entry name" value="Integrase_H2C2"/>
</dbReference>
<accession>U6N158</accession>
<dbReference type="Pfam" id="PF17921">
    <property type="entry name" value="Integrase_H2C2"/>
    <property type="match status" value="1"/>
</dbReference>
<gene>
    <name evidence="2" type="ORF">ENH_00080000</name>
</gene>
<keyword evidence="3" id="KW-1185">Reference proteome</keyword>
<evidence type="ECO:0000259" key="1">
    <source>
        <dbReference type="Pfam" id="PF17921"/>
    </source>
</evidence>
<protein>
    <recommendedName>
        <fullName evidence="1">Integrase zinc-binding domain-containing protein</fullName>
    </recommendedName>
</protein>
<dbReference type="GeneID" id="25478129"/>
<organism evidence="2 3">
    <name type="scientific">Eimeria necatrix</name>
    <dbReference type="NCBI Taxonomy" id="51315"/>
    <lineage>
        <taxon>Eukaryota</taxon>
        <taxon>Sar</taxon>
        <taxon>Alveolata</taxon>
        <taxon>Apicomplexa</taxon>
        <taxon>Conoidasida</taxon>
        <taxon>Coccidia</taxon>
        <taxon>Eucoccidiorida</taxon>
        <taxon>Eimeriorina</taxon>
        <taxon>Eimeriidae</taxon>
        <taxon>Eimeria</taxon>
    </lineage>
</organism>
<sequence length="223" mass="25147">MPLKSGAPTVWDWTAAYQKSPVFRDSDNAAAQQMATFAQFELHDRQLAFRFMAPRSRVYIHGLCRTYVHQFPEFLTHVLYTYQEYITAGNRGYKKTFLVLSKYCYSPGMRVYNKAYLESCTHCRVSKTLSETCAPLSTARHSLTSVESLELAYNTTSHSPNELSPFEDIIGAIPLTAAGLDVAGALPSTLTRHMTNLFWELCDRAHSLYSAGKVDPENLHGFL</sequence>
<feature type="domain" description="Integrase zinc-binding" evidence="1">
    <location>
        <begin position="78"/>
        <end position="128"/>
    </location>
</feature>
<proteinExistence type="predicted"/>